<dbReference type="EMBL" id="CM044703">
    <property type="protein sequence ID" value="KAI5672034.1"/>
    <property type="molecule type" value="Genomic_DNA"/>
</dbReference>
<evidence type="ECO:0000313" key="2">
    <source>
        <dbReference type="Proteomes" id="UP001060085"/>
    </source>
</evidence>
<gene>
    <name evidence="1" type="ORF">M9H77_12398</name>
</gene>
<evidence type="ECO:0000313" key="1">
    <source>
        <dbReference type="EMBL" id="KAI5672034.1"/>
    </source>
</evidence>
<keyword evidence="2" id="KW-1185">Reference proteome</keyword>
<sequence>MGGRCSKNDTDGKTYSNPYASRNSNSNLQKQHDLEPNRTETRKLSVAPQLLEKTEKTHAKEEVLAEVSANSDGGYASSEDEFYDGIPRFRRSLSQKSRSRRAKVSEVSSLLGRAGSAGLERAVEVLDTLGSSMTSLNPSNRFVSGVTAKHNELSILSFEVANTIVKGSNILQSLSKRSIRTLKEVVLPSEGVQQLVSTDMDELLKIVATDKREELKIFSGEIVRFGNRCKDPQWHNLDRFFEKHSREHTPRKQMRDEAESVMQQLMVLVQHTAELYQELHRLDRYEQDYQSKRFEERISNGRQRGNSLTVLAAEIKTQRKHVRSLKKKSLWSRSLEEVMEKLVDIVLFLNREISNAFGDTDEDTTEERSLSKPQRLGPAGLALHYANIILLIDSIVARASSMPPHVRDTLYQSLPPHIRSSFRSKLHSFRVKEELNVTEIKAEMEKTLHWLVPIATNTAKAHHGFGWVGEWANTGAESKSQSVGPFDIIQIETLHHADRKKAEAYIHELLLWLNYLVSRSQVGVKVGNTKPLIKAPHSSSPIKGTNQQAIQKVANCSSPTLVNEDQKMLQDTSNRKQIRGMSKSQDFDLVESSSKKLDKLSKSCSCSASTEHDEPIKQLNKAESSVPNIDFGLSKEEKLDMIDRVEIH</sequence>
<comment type="caution">
    <text evidence="1">The sequence shown here is derived from an EMBL/GenBank/DDBJ whole genome shotgun (WGS) entry which is preliminary data.</text>
</comment>
<dbReference type="Proteomes" id="UP001060085">
    <property type="component" value="Linkage Group LG03"/>
</dbReference>
<proteinExistence type="predicted"/>
<accession>A0ACC0BH82</accession>
<protein>
    <submittedName>
        <fullName evidence="1">Uncharacterized protein</fullName>
    </submittedName>
</protein>
<organism evidence="1 2">
    <name type="scientific">Catharanthus roseus</name>
    <name type="common">Madagascar periwinkle</name>
    <name type="synonym">Vinca rosea</name>
    <dbReference type="NCBI Taxonomy" id="4058"/>
    <lineage>
        <taxon>Eukaryota</taxon>
        <taxon>Viridiplantae</taxon>
        <taxon>Streptophyta</taxon>
        <taxon>Embryophyta</taxon>
        <taxon>Tracheophyta</taxon>
        <taxon>Spermatophyta</taxon>
        <taxon>Magnoliopsida</taxon>
        <taxon>eudicotyledons</taxon>
        <taxon>Gunneridae</taxon>
        <taxon>Pentapetalae</taxon>
        <taxon>asterids</taxon>
        <taxon>lamiids</taxon>
        <taxon>Gentianales</taxon>
        <taxon>Apocynaceae</taxon>
        <taxon>Rauvolfioideae</taxon>
        <taxon>Vinceae</taxon>
        <taxon>Catharanthinae</taxon>
        <taxon>Catharanthus</taxon>
    </lineage>
</organism>
<name>A0ACC0BH82_CATRO</name>
<reference evidence="2" key="1">
    <citation type="journal article" date="2023" name="Nat. Plants">
        <title>Single-cell RNA sequencing provides a high-resolution roadmap for understanding the multicellular compartmentation of specialized metabolism.</title>
        <authorList>
            <person name="Sun S."/>
            <person name="Shen X."/>
            <person name="Li Y."/>
            <person name="Li Y."/>
            <person name="Wang S."/>
            <person name="Li R."/>
            <person name="Zhang H."/>
            <person name="Shen G."/>
            <person name="Guo B."/>
            <person name="Wei J."/>
            <person name="Xu J."/>
            <person name="St-Pierre B."/>
            <person name="Chen S."/>
            <person name="Sun C."/>
        </authorList>
    </citation>
    <scope>NUCLEOTIDE SEQUENCE [LARGE SCALE GENOMIC DNA]</scope>
</reference>